<accession>A0A4R6V6V5</accession>
<feature type="domain" description="FIST" evidence="6">
    <location>
        <begin position="32"/>
        <end position="223"/>
    </location>
</feature>
<organism evidence="8 9">
    <name type="scientific">Actinorugispora endophytica</name>
    <dbReference type="NCBI Taxonomy" id="1605990"/>
    <lineage>
        <taxon>Bacteria</taxon>
        <taxon>Bacillati</taxon>
        <taxon>Actinomycetota</taxon>
        <taxon>Actinomycetes</taxon>
        <taxon>Streptosporangiales</taxon>
        <taxon>Nocardiopsidaceae</taxon>
        <taxon>Actinorugispora</taxon>
    </lineage>
</organism>
<dbReference type="GO" id="GO:0005886">
    <property type="term" value="C:plasma membrane"/>
    <property type="evidence" value="ECO:0007669"/>
    <property type="project" value="UniProtKB-SubCell"/>
</dbReference>
<comment type="caution">
    <text evidence="8">The sequence shown here is derived from an EMBL/GenBank/DDBJ whole genome shotgun (WGS) entry which is preliminary data.</text>
</comment>
<evidence type="ECO:0000313" key="8">
    <source>
        <dbReference type="EMBL" id="TDQ54829.1"/>
    </source>
</evidence>
<evidence type="ECO:0000256" key="3">
    <source>
        <dbReference type="ARBA" id="ARBA00022692"/>
    </source>
</evidence>
<dbReference type="OrthoDB" id="9770435at2"/>
<dbReference type="SMART" id="SM01204">
    <property type="entry name" value="FIST_C"/>
    <property type="match status" value="1"/>
</dbReference>
<evidence type="ECO:0000256" key="1">
    <source>
        <dbReference type="ARBA" id="ARBA00004651"/>
    </source>
</evidence>
<keyword evidence="4" id="KW-1133">Transmembrane helix</keyword>
<dbReference type="PANTHER" id="PTHR14939:SF5">
    <property type="entry name" value="F-BOX ONLY PROTEIN 22"/>
    <property type="match status" value="1"/>
</dbReference>
<dbReference type="PIRSF" id="PIRSF018953">
    <property type="entry name" value="UCP018953"/>
    <property type="match status" value="1"/>
</dbReference>
<dbReference type="EMBL" id="SNYN01000001">
    <property type="protein sequence ID" value="TDQ54829.1"/>
    <property type="molecule type" value="Genomic_DNA"/>
</dbReference>
<dbReference type="InterPro" id="IPR019494">
    <property type="entry name" value="FIST_C"/>
</dbReference>
<dbReference type="AlphaFoldDB" id="A0A4R6V6V5"/>
<dbReference type="Proteomes" id="UP000295281">
    <property type="component" value="Unassembled WGS sequence"/>
</dbReference>
<dbReference type="PANTHER" id="PTHR14939">
    <property type="entry name" value="F-BOX ONLY PROTEIN 22"/>
    <property type="match status" value="1"/>
</dbReference>
<dbReference type="InterPro" id="IPR013702">
    <property type="entry name" value="FIST_domain_N"/>
</dbReference>
<proteinExistence type="predicted"/>
<evidence type="ECO:0000259" key="7">
    <source>
        <dbReference type="SMART" id="SM01204"/>
    </source>
</evidence>
<feature type="domain" description="FIST C-domain" evidence="7">
    <location>
        <begin position="224"/>
        <end position="368"/>
    </location>
</feature>
<dbReference type="SMART" id="SM00897">
    <property type="entry name" value="FIST"/>
    <property type="match status" value="1"/>
</dbReference>
<dbReference type="InterPro" id="IPR016741">
    <property type="entry name" value="UCP018953"/>
</dbReference>
<gene>
    <name evidence="8" type="ORF">EV190_101145</name>
</gene>
<evidence type="ECO:0000256" key="2">
    <source>
        <dbReference type="ARBA" id="ARBA00022475"/>
    </source>
</evidence>
<evidence type="ECO:0000256" key="4">
    <source>
        <dbReference type="ARBA" id="ARBA00022989"/>
    </source>
</evidence>
<reference evidence="8 9" key="1">
    <citation type="submission" date="2019-03" db="EMBL/GenBank/DDBJ databases">
        <title>Genomic Encyclopedia of Type Strains, Phase IV (KMG-IV): sequencing the most valuable type-strain genomes for metagenomic binning, comparative biology and taxonomic classification.</title>
        <authorList>
            <person name="Goeker M."/>
        </authorList>
    </citation>
    <scope>NUCLEOTIDE SEQUENCE [LARGE SCALE GENOMIC DNA]</scope>
    <source>
        <strain evidence="8 9">DSM 46770</strain>
    </source>
</reference>
<evidence type="ECO:0000313" key="9">
    <source>
        <dbReference type="Proteomes" id="UP000295281"/>
    </source>
</evidence>
<dbReference type="RefSeq" id="WP_133739447.1">
    <property type="nucleotide sequence ID" value="NZ_SNYN01000001.1"/>
</dbReference>
<protein>
    <submittedName>
        <fullName evidence="8">Small ligand-binding sensory domain FIST</fullName>
    </submittedName>
</protein>
<evidence type="ECO:0000259" key="6">
    <source>
        <dbReference type="SMART" id="SM00897"/>
    </source>
</evidence>
<name>A0A4R6V6V5_9ACTN</name>
<keyword evidence="2" id="KW-1003">Cell membrane</keyword>
<keyword evidence="9" id="KW-1185">Reference proteome</keyword>
<comment type="subcellular location">
    <subcellularLocation>
        <location evidence="1">Cell membrane</location>
        <topology evidence="1">Multi-pass membrane protein</topology>
    </subcellularLocation>
</comment>
<dbReference type="Pfam" id="PF08495">
    <property type="entry name" value="FIST"/>
    <property type="match status" value="1"/>
</dbReference>
<keyword evidence="3" id="KW-0812">Transmembrane</keyword>
<keyword evidence="5" id="KW-0472">Membrane</keyword>
<dbReference type="Pfam" id="PF10442">
    <property type="entry name" value="FIST_C"/>
    <property type="match status" value="1"/>
</dbReference>
<sequence>MARFGDALATGADLVSAAERAALKALARLDGPADLVCVFVSGSDPEEVELAGERAMALAGDATTIGCSADGVIGGGRGAEDQGAVSVWAAMLPGVTATPFDLHAIPEGDHLAIIGMAEPGPSDTAVLLLADPYIFPAHSFVRRSEPALGGLPIVGGLADGKHGGEDVRLFLQGETVRSGAVGLVLGGEGVIGTMVSQGCRPIGPSMAVTKAEDNILLELAGAPAYDKLEDIVNAISPQEQDLAAGGLHIGIAMDEYADRHERGDFLIRGVLAADPDQGALTIGDVVEVGQTVRFQVSDHDTADGDLVERLRAFADDTGGAAEAALLFSCNGRGTSMFPSSDHDVRCVQQALGIDAVGGFFAAGEIGPVGGHNHLHGLTACVLAFKS</sequence>
<evidence type="ECO:0000256" key="5">
    <source>
        <dbReference type="ARBA" id="ARBA00023136"/>
    </source>
</evidence>